<evidence type="ECO:0000256" key="1">
    <source>
        <dbReference type="RuleBase" id="RU365086"/>
    </source>
</evidence>
<name>A0A1I8FD51_9PLAT</name>
<keyword evidence="1" id="KW-0808">Transferase</keyword>
<keyword evidence="4" id="KW-1185">Reference proteome</keyword>
<comment type="similarity">
    <text evidence="1">Belongs to the acetyltransferase family. GNA1 subfamily.</text>
</comment>
<comment type="catalytic activity">
    <reaction evidence="1">
        <text>D-glucosamine 6-phosphate + acetyl-CoA = N-acetyl-D-glucosamine 6-phosphate + CoA + H(+)</text>
        <dbReference type="Rhea" id="RHEA:10292"/>
        <dbReference type="ChEBI" id="CHEBI:15378"/>
        <dbReference type="ChEBI" id="CHEBI:57287"/>
        <dbReference type="ChEBI" id="CHEBI:57288"/>
        <dbReference type="ChEBI" id="CHEBI:57513"/>
        <dbReference type="ChEBI" id="CHEBI:58725"/>
        <dbReference type="EC" id="2.3.1.4"/>
    </reaction>
</comment>
<accession>A0A1I8FD51</accession>
<feature type="transmembrane region" description="Helical" evidence="3">
    <location>
        <begin position="113"/>
        <end position="134"/>
    </location>
</feature>
<proteinExistence type="inferred from homology"/>
<dbReference type="Proteomes" id="UP000095280">
    <property type="component" value="Unplaced"/>
</dbReference>
<keyword evidence="3" id="KW-0812">Transmembrane</keyword>
<dbReference type="PANTHER" id="PTHR13355:SF11">
    <property type="entry name" value="GLUCOSAMINE 6-PHOSPHATE N-ACETYLTRANSFERASE"/>
    <property type="match status" value="1"/>
</dbReference>
<dbReference type="GO" id="GO:0006048">
    <property type="term" value="P:UDP-N-acetylglucosamine biosynthetic process"/>
    <property type="evidence" value="ECO:0007669"/>
    <property type="project" value="UniProtKB-UniRule"/>
</dbReference>
<evidence type="ECO:0000256" key="2">
    <source>
        <dbReference type="SAM" id="MobiDB-lite"/>
    </source>
</evidence>
<dbReference type="EC" id="2.3.1.4" evidence="1"/>
<dbReference type="AlphaFoldDB" id="A0A1I8FD51"/>
<dbReference type="InterPro" id="IPR039143">
    <property type="entry name" value="GNPNAT1-like"/>
</dbReference>
<dbReference type="SUPFAM" id="SSF55729">
    <property type="entry name" value="Acyl-CoA N-acyltransferases (Nat)"/>
    <property type="match status" value="1"/>
</dbReference>
<sequence>MRACPATYFVLVAEDTSQDNRPVATATLIREQKFIRDCCCRRHIEDVAVLESHTGPRAGQAVVAGCWRWPGGWASTSLDCHEAMVPFYEKFGLKKCNSFMIARFADRQPHGCLLLEACIVWFSFFLLIFSRLVFVPTGALQAAARLLIQRCRSASLRLDPPAAAAEQLQAEQPHRARPPASARGLLVFVCFLRDGHRVHLADGRCATCRATCCSFPHFTLGGKPKSGRLRSTTRMIDKQRGGQLFTDSAPAPGPPTAAADTGGTVVGGTVTRATQPALVCDCQDGPFSHAVDFVELRDPRRPDMSTFIARYWPHQQGHCAGGCGGGV</sequence>
<dbReference type="Gene3D" id="3.40.630.30">
    <property type="match status" value="1"/>
</dbReference>
<evidence type="ECO:0000313" key="5">
    <source>
        <dbReference type="WBParaSite" id="maker-unitig_30004-snap-gene-0.2-mRNA-1"/>
    </source>
</evidence>
<keyword evidence="3" id="KW-1133">Transmembrane helix</keyword>
<evidence type="ECO:0000256" key="3">
    <source>
        <dbReference type="SAM" id="Phobius"/>
    </source>
</evidence>
<dbReference type="GO" id="GO:0004343">
    <property type="term" value="F:glucosamine 6-phosphate N-acetyltransferase activity"/>
    <property type="evidence" value="ECO:0007669"/>
    <property type="project" value="UniProtKB-UniRule"/>
</dbReference>
<organism evidence="4 5">
    <name type="scientific">Macrostomum lignano</name>
    <dbReference type="NCBI Taxonomy" id="282301"/>
    <lineage>
        <taxon>Eukaryota</taxon>
        <taxon>Metazoa</taxon>
        <taxon>Spiralia</taxon>
        <taxon>Lophotrochozoa</taxon>
        <taxon>Platyhelminthes</taxon>
        <taxon>Rhabditophora</taxon>
        <taxon>Macrostomorpha</taxon>
        <taxon>Macrostomida</taxon>
        <taxon>Macrostomidae</taxon>
        <taxon>Macrostomum</taxon>
    </lineage>
</organism>
<feature type="region of interest" description="Disordered" evidence="2">
    <location>
        <begin position="243"/>
        <end position="262"/>
    </location>
</feature>
<dbReference type="WBParaSite" id="maker-unitig_30004-snap-gene-0.2-mRNA-1">
    <property type="protein sequence ID" value="maker-unitig_30004-snap-gene-0.2-mRNA-1"/>
    <property type="gene ID" value="maker-unitig_30004-snap-gene-0.2"/>
</dbReference>
<evidence type="ECO:0000313" key="4">
    <source>
        <dbReference type="Proteomes" id="UP000095280"/>
    </source>
</evidence>
<keyword evidence="1" id="KW-0012">Acyltransferase</keyword>
<dbReference type="UniPathway" id="UPA00113">
    <property type="reaction ID" value="UER00529"/>
</dbReference>
<protein>
    <recommendedName>
        <fullName evidence="1">Glucosamine 6-phosphate N-acetyltransferase</fullName>
        <ecNumber evidence="1">2.3.1.4</ecNumber>
    </recommendedName>
</protein>
<comment type="pathway">
    <text evidence="1">Nucleotide-sugar biosynthesis; UDP-N-acetyl-alpha-D-glucosamine biosynthesis; N-acetyl-alpha-D-glucosamine 1-phosphate from alpha-D-glucosamine 6-phosphate (route I): step 1/2.</text>
</comment>
<dbReference type="InterPro" id="IPR016181">
    <property type="entry name" value="Acyl_CoA_acyltransferase"/>
</dbReference>
<dbReference type="PANTHER" id="PTHR13355">
    <property type="entry name" value="GLUCOSAMINE 6-PHOSPHATE N-ACETYLTRANSFERASE"/>
    <property type="match status" value="1"/>
</dbReference>
<reference evidence="5" key="1">
    <citation type="submission" date="2016-11" db="UniProtKB">
        <authorList>
            <consortium name="WormBaseParasite"/>
        </authorList>
    </citation>
    <scope>IDENTIFICATION</scope>
</reference>
<keyword evidence="3" id="KW-0472">Membrane</keyword>